<proteinExistence type="predicted"/>
<comment type="caution">
    <text evidence="1">The sequence shown here is derived from an EMBL/GenBank/DDBJ whole genome shotgun (WGS) entry which is preliminary data.</text>
</comment>
<keyword evidence="2" id="KW-1185">Reference proteome</keyword>
<dbReference type="Proteomes" id="UP000663879">
    <property type="component" value="Unassembled WGS sequence"/>
</dbReference>
<protein>
    <submittedName>
        <fullName evidence="1">Uncharacterized protein</fullName>
    </submittedName>
</protein>
<sequence length="159" mass="18117">MGGTNGTPAGYRRANVVDGQVVYPNEKFYQRVYEKYIPEMIARNEYPYNRMRYDRHRPSSDCNVDDRCGPECGPRCRPNCGPDCGPRCRSMCDSDCTICNSCGPDCSECDSCSDSCCDLDCNPSYRSYRRSRFNPYGPTFNQTNVYKFSHSGMFPNGLF</sequence>
<dbReference type="OrthoDB" id="10474637at2759"/>
<dbReference type="EMBL" id="CAJNOC010002594">
    <property type="protein sequence ID" value="CAF0941853.1"/>
    <property type="molecule type" value="Genomic_DNA"/>
</dbReference>
<reference evidence="1" key="1">
    <citation type="submission" date="2021-02" db="EMBL/GenBank/DDBJ databases">
        <authorList>
            <person name="Nowell W R."/>
        </authorList>
    </citation>
    <scope>NUCLEOTIDE SEQUENCE</scope>
    <source>
        <strain evidence="1">Ploen Becks lab</strain>
    </source>
</reference>
<evidence type="ECO:0000313" key="2">
    <source>
        <dbReference type="Proteomes" id="UP000663879"/>
    </source>
</evidence>
<name>A0A814CFJ6_9BILA</name>
<evidence type="ECO:0000313" key="1">
    <source>
        <dbReference type="EMBL" id="CAF0941853.1"/>
    </source>
</evidence>
<accession>A0A814CFJ6</accession>
<gene>
    <name evidence="1" type="ORF">OXX778_LOCUS13470</name>
</gene>
<dbReference type="AlphaFoldDB" id="A0A814CFJ6"/>
<organism evidence="1 2">
    <name type="scientific">Brachionus calyciflorus</name>
    <dbReference type="NCBI Taxonomy" id="104777"/>
    <lineage>
        <taxon>Eukaryota</taxon>
        <taxon>Metazoa</taxon>
        <taxon>Spiralia</taxon>
        <taxon>Gnathifera</taxon>
        <taxon>Rotifera</taxon>
        <taxon>Eurotatoria</taxon>
        <taxon>Monogononta</taxon>
        <taxon>Pseudotrocha</taxon>
        <taxon>Ploima</taxon>
        <taxon>Brachionidae</taxon>
        <taxon>Brachionus</taxon>
    </lineage>
</organism>